<sequence length="275" mass="31762">MVEVDLLDFVEWFKRLAKQALGKHAGEPATGGFARWKHVVIHGFRLEEEHSFRETVNRLKYMGDIRDVLELNRSDVPDYTTLNKSFDRFKMWVWRALLRVSAQQHPQSGFAALDSTFFDRGHASAHYLDRSNQTVETMKVTTLTDTVSLAVLDVQCHAQWPHDTKSGPQVVRRNADDLQTVAADNGFQDWHSEYEFYSLSVEPLIHYRGSSANAVSNNALIRERGYTQRWMAETSYSSVKRSLGDAVRAQTWYREFREIVLMFAIINIEQLCDPL</sequence>
<reference evidence="5" key="2">
    <citation type="submission" date="2016-10" db="EMBL/GenBank/DDBJ databases">
        <authorList>
            <person name="Varghese N."/>
            <person name="Submissions S."/>
        </authorList>
    </citation>
    <scope>NUCLEOTIDE SEQUENCE [LARGE SCALE GENOMIC DNA]</scope>
    <source>
        <strain evidence="5">CGMCC 1.10121</strain>
    </source>
</reference>
<evidence type="ECO:0000313" key="4">
    <source>
        <dbReference type="EMBL" id="SEP32071.1"/>
    </source>
</evidence>
<dbReference type="Proteomes" id="UP000199126">
    <property type="component" value="Unassembled WGS sequence"/>
</dbReference>
<dbReference type="NCBIfam" id="NF033579">
    <property type="entry name" value="transpos_IS5_2"/>
    <property type="match status" value="1"/>
</dbReference>
<dbReference type="GO" id="GO:0004803">
    <property type="term" value="F:transposase activity"/>
    <property type="evidence" value="ECO:0007669"/>
    <property type="project" value="InterPro"/>
</dbReference>
<dbReference type="AlphaFoldDB" id="A0A1H8WC02"/>
<name>A0A1H8WC02_9EURY</name>
<dbReference type="EMBL" id="FODV01000050">
    <property type="protein sequence ID" value="SEP32071.1"/>
    <property type="molecule type" value="Genomic_DNA"/>
</dbReference>
<evidence type="ECO:0000313" key="3">
    <source>
        <dbReference type="EMBL" id="SEP31239.1"/>
    </source>
</evidence>
<evidence type="ECO:0000313" key="5">
    <source>
        <dbReference type="Proteomes" id="UP000199126"/>
    </source>
</evidence>
<protein>
    <submittedName>
        <fullName evidence="2">Transposase and inactivated derivatives, IS5 family</fullName>
    </submittedName>
</protein>
<dbReference type="EMBL" id="FODV01000027">
    <property type="protein sequence ID" value="SEP25151.1"/>
    <property type="molecule type" value="Genomic_DNA"/>
</dbReference>
<evidence type="ECO:0000313" key="2">
    <source>
        <dbReference type="EMBL" id="SEP25151.1"/>
    </source>
</evidence>
<keyword evidence="5" id="KW-1185">Reference proteome</keyword>
<proteinExistence type="predicted"/>
<reference evidence="2" key="1">
    <citation type="submission" date="2016-10" db="EMBL/GenBank/DDBJ databases">
        <authorList>
            <person name="de Groot N.N."/>
        </authorList>
    </citation>
    <scope>NUCLEOTIDE SEQUENCE [LARGE SCALE GENOMIC DNA]</scope>
    <source>
        <strain evidence="2">CGMCC 1.10121</strain>
    </source>
</reference>
<dbReference type="InterPro" id="IPR053520">
    <property type="entry name" value="Transposase_Tn903"/>
</dbReference>
<evidence type="ECO:0000259" key="1">
    <source>
        <dbReference type="Pfam" id="PF01609"/>
    </source>
</evidence>
<organism evidence="2 5">
    <name type="scientific">Halogranum amylolyticum</name>
    <dbReference type="NCBI Taxonomy" id="660520"/>
    <lineage>
        <taxon>Archaea</taxon>
        <taxon>Methanobacteriati</taxon>
        <taxon>Methanobacteriota</taxon>
        <taxon>Stenosarchaea group</taxon>
        <taxon>Halobacteria</taxon>
        <taxon>Halobacteriales</taxon>
        <taxon>Haloferacaceae</taxon>
    </lineage>
</organism>
<gene>
    <name evidence="2" type="ORF">SAMN04487948_1271</name>
    <name evidence="3" type="ORF">SAMN04487948_1441</name>
    <name evidence="4" type="ORF">SAMN04487948_1501</name>
</gene>
<dbReference type="GO" id="GO:0003677">
    <property type="term" value="F:DNA binding"/>
    <property type="evidence" value="ECO:0007669"/>
    <property type="project" value="InterPro"/>
</dbReference>
<feature type="domain" description="Transposase IS4-like" evidence="1">
    <location>
        <begin position="110"/>
        <end position="268"/>
    </location>
</feature>
<dbReference type="GO" id="GO:0006313">
    <property type="term" value="P:DNA transposition"/>
    <property type="evidence" value="ECO:0007669"/>
    <property type="project" value="InterPro"/>
</dbReference>
<dbReference type="Pfam" id="PF01609">
    <property type="entry name" value="DDE_Tnp_1"/>
    <property type="match status" value="1"/>
</dbReference>
<accession>A0A1H8WC02</accession>
<dbReference type="InterPro" id="IPR002559">
    <property type="entry name" value="Transposase_11"/>
</dbReference>
<dbReference type="EMBL" id="FODV01000044">
    <property type="protein sequence ID" value="SEP31239.1"/>
    <property type="molecule type" value="Genomic_DNA"/>
</dbReference>